<dbReference type="AlphaFoldDB" id="A0A423TER2"/>
<dbReference type="InterPro" id="IPR052192">
    <property type="entry name" value="Insect_Ionotropic_Sensory_Rcpt"/>
</dbReference>
<organism evidence="12 13">
    <name type="scientific">Penaeus vannamei</name>
    <name type="common">Whiteleg shrimp</name>
    <name type="synonym">Litopenaeus vannamei</name>
    <dbReference type="NCBI Taxonomy" id="6689"/>
    <lineage>
        <taxon>Eukaryota</taxon>
        <taxon>Metazoa</taxon>
        <taxon>Ecdysozoa</taxon>
        <taxon>Arthropoda</taxon>
        <taxon>Crustacea</taxon>
        <taxon>Multicrustacea</taxon>
        <taxon>Malacostraca</taxon>
        <taxon>Eumalacostraca</taxon>
        <taxon>Eucarida</taxon>
        <taxon>Decapoda</taxon>
        <taxon>Dendrobranchiata</taxon>
        <taxon>Penaeoidea</taxon>
        <taxon>Penaeidae</taxon>
        <taxon>Penaeus</taxon>
    </lineage>
</organism>
<keyword evidence="3" id="KW-1003">Cell membrane</keyword>
<keyword evidence="8" id="KW-0325">Glycoprotein</keyword>
<keyword evidence="7 12" id="KW-0675">Receptor</keyword>
<evidence type="ECO:0000256" key="6">
    <source>
        <dbReference type="ARBA" id="ARBA00023136"/>
    </source>
</evidence>
<evidence type="ECO:0000256" key="9">
    <source>
        <dbReference type="SAM" id="Phobius"/>
    </source>
</evidence>
<keyword evidence="6 9" id="KW-0472">Membrane</keyword>
<dbReference type="Gene3D" id="1.10.287.70">
    <property type="match status" value="1"/>
</dbReference>
<evidence type="ECO:0000313" key="13">
    <source>
        <dbReference type="Proteomes" id="UP000283509"/>
    </source>
</evidence>
<feature type="transmembrane region" description="Helical" evidence="9">
    <location>
        <begin position="508"/>
        <end position="529"/>
    </location>
</feature>
<dbReference type="InterPro" id="IPR001320">
    <property type="entry name" value="Iontro_rcpt_C"/>
</dbReference>
<protein>
    <submittedName>
        <fullName evidence="12">Variant Ionotropic Glutamate Receptor</fullName>
    </submittedName>
</protein>
<comment type="similarity">
    <text evidence="2">Belongs to the glutamate-gated ion channel (TC 1.A.10.1) family.</text>
</comment>
<reference evidence="12 13" key="2">
    <citation type="submission" date="2019-01" db="EMBL/GenBank/DDBJ databases">
        <title>The decoding of complex shrimp genome reveals the adaptation for benthos swimmer, frequently molting mechanism and breeding impact on genome.</title>
        <authorList>
            <person name="Sun Y."/>
            <person name="Gao Y."/>
            <person name="Yu Y."/>
        </authorList>
    </citation>
    <scope>NUCLEOTIDE SEQUENCE [LARGE SCALE GENOMIC DNA]</scope>
    <source>
        <tissue evidence="12">Muscle</tissue>
    </source>
</reference>
<dbReference type="GO" id="GO:0050906">
    <property type="term" value="P:detection of stimulus involved in sensory perception"/>
    <property type="evidence" value="ECO:0007669"/>
    <property type="project" value="UniProtKB-ARBA"/>
</dbReference>
<dbReference type="OrthoDB" id="5984008at2759"/>
<dbReference type="PANTHER" id="PTHR42643:SF38">
    <property type="entry name" value="IONOTROPIC RECEPTOR 100A"/>
    <property type="match status" value="1"/>
</dbReference>
<keyword evidence="13" id="KW-1185">Reference proteome</keyword>
<dbReference type="GO" id="GO:0005886">
    <property type="term" value="C:plasma membrane"/>
    <property type="evidence" value="ECO:0007669"/>
    <property type="project" value="UniProtKB-SubCell"/>
</dbReference>
<dbReference type="GO" id="GO:0015276">
    <property type="term" value="F:ligand-gated monoatomic ion channel activity"/>
    <property type="evidence" value="ECO:0007669"/>
    <property type="project" value="InterPro"/>
</dbReference>
<evidence type="ECO:0000256" key="4">
    <source>
        <dbReference type="ARBA" id="ARBA00022692"/>
    </source>
</evidence>
<keyword evidence="4 9" id="KW-0812">Transmembrane</keyword>
<evidence type="ECO:0000256" key="8">
    <source>
        <dbReference type="ARBA" id="ARBA00023180"/>
    </source>
</evidence>
<evidence type="ECO:0000256" key="3">
    <source>
        <dbReference type="ARBA" id="ARBA00022475"/>
    </source>
</evidence>
<evidence type="ECO:0000256" key="7">
    <source>
        <dbReference type="ARBA" id="ARBA00023170"/>
    </source>
</evidence>
<proteinExistence type="inferred from homology"/>
<dbReference type="PANTHER" id="PTHR42643">
    <property type="entry name" value="IONOTROPIC RECEPTOR 20A-RELATED"/>
    <property type="match status" value="1"/>
</dbReference>
<dbReference type="Proteomes" id="UP000283509">
    <property type="component" value="Unassembled WGS sequence"/>
</dbReference>
<feature type="signal peptide" evidence="10">
    <location>
        <begin position="1"/>
        <end position="24"/>
    </location>
</feature>
<evidence type="ECO:0000256" key="2">
    <source>
        <dbReference type="ARBA" id="ARBA00008685"/>
    </source>
</evidence>
<reference evidence="12 13" key="1">
    <citation type="submission" date="2018-04" db="EMBL/GenBank/DDBJ databases">
        <authorList>
            <person name="Zhang X."/>
            <person name="Yuan J."/>
            <person name="Li F."/>
            <person name="Xiang J."/>
        </authorList>
    </citation>
    <scope>NUCLEOTIDE SEQUENCE [LARGE SCALE GENOMIC DNA]</scope>
    <source>
        <tissue evidence="12">Muscle</tissue>
    </source>
</reference>
<evidence type="ECO:0000313" key="12">
    <source>
        <dbReference type="EMBL" id="ROT74953.1"/>
    </source>
</evidence>
<keyword evidence="10" id="KW-0732">Signal</keyword>
<comment type="subcellular location">
    <subcellularLocation>
        <location evidence="1">Cell membrane</location>
        <topology evidence="1">Multi-pass membrane protein</topology>
    </subcellularLocation>
</comment>
<dbReference type="Gene3D" id="3.40.190.10">
    <property type="entry name" value="Periplasmic binding protein-like II"/>
    <property type="match status" value="1"/>
</dbReference>
<evidence type="ECO:0000256" key="5">
    <source>
        <dbReference type="ARBA" id="ARBA00022989"/>
    </source>
</evidence>
<sequence>MAGAAACFLVVVSVSFSQLLVCEAVVEKRPRHHAWSQAGEGKDGGGMRISDPRNSSVFVQQLLEKSDGQLSNSSTPLAPPPSPSSDWLSWSSPFLSTSSPSFSFTSYFSSSSLASSRLLMSRRLRPALEAEQEFPGDDPSLGRLLVDVVRREMRGCSLVLVANGGYEASLALQEVLRLPNFRQVINARSAKDLQRTDWTPYPCGGGVFLLGDPTPLLDFGGRDQHSWDYDGKILIVGLSTDQLTRFTDTTKGKKTEHIVGVVKSEDEGEYRLYMNQLYWGKGVTWVNTWRHTRLTRPDAIFPNKIANLRQAALKVVQFEIPPSIAYHRRPDGSLFIFGQEVELVLLLARFFNFSISYQWPPPGEMWGEKLANGSWNGQVGMLGRGESDLAISNRYITSYLGRFDFEHYSAPYEFDKSCYLVRLDPPFPRWQNLGLPFQWVTWATILTALALTGPALFLLARASTGSSGSEPLGQTLSYSCVYIVGVHFRVSQTLLPRNISIQVFMTFMWMYATILTTAYCSNLTAFLTVNIQPRSVDTLSELRHSRLRVLSVGPLIGNLMSQSVNPDLKARETAWLWGPGRRALTAHFTSMPDFDSITELVMAREGVMVQSRAFLEYKREQLIDSRGRTLVRIIKECSFPFSVGVGYQTHSPLIKKFNRVINWIVESGLFRYWKVTTLRMAKKLRLEAEKRSGNSDSDAHADAPEESGVIPLGIDHLQGIFVVLLFGLVAASAVFAAEKFCCEGPPPT</sequence>
<accession>A0A423TER2</accession>
<evidence type="ECO:0000259" key="11">
    <source>
        <dbReference type="Pfam" id="PF00060"/>
    </source>
</evidence>
<dbReference type="SUPFAM" id="SSF53850">
    <property type="entry name" value="Periplasmic binding protein-like II"/>
    <property type="match status" value="1"/>
</dbReference>
<gene>
    <name evidence="12" type="ORF">C7M84_006530</name>
</gene>
<evidence type="ECO:0000256" key="1">
    <source>
        <dbReference type="ARBA" id="ARBA00004651"/>
    </source>
</evidence>
<evidence type="ECO:0000256" key="10">
    <source>
        <dbReference type="SAM" id="SignalP"/>
    </source>
</evidence>
<feature type="chain" id="PRO_5019249398" evidence="10">
    <location>
        <begin position="25"/>
        <end position="748"/>
    </location>
</feature>
<dbReference type="Pfam" id="PF00060">
    <property type="entry name" value="Lig_chan"/>
    <property type="match status" value="1"/>
</dbReference>
<feature type="domain" description="Ionotropic glutamate receptor C-terminal" evidence="11">
    <location>
        <begin position="439"/>
        <end position="728"/>
    </location>
</feature>
<comment type="caution">
    <text evidence="12">The sequence shown here is derived from an EMBL/GenBank/DDBJ whole genome shotgun (WGS) entry which is preliminary data.</text>
</comment>
<dbReference type="EMBL" id="QCYY01001828">
    <property type="protein sequence ID" value="ROT74953.1"/>
    <property type="molecule type" value="Genomic_DNA"/>
</dbReference>
<feature type="transmembrane region" description="Helical" evidence="9">
    <location>
        <begin position="439"/>
        <end position="460"/>
    </location>
</feature>
<name>A0A423TER2_PENVA</name>
<keyword evidence="5 9" id="KW-1133">Transmembrane helix</keyword>